<evidence type="ECO:0000256" key="2">
    <source>
        <dbReference type="ARBA" id="ARBA00004370"/>
    </source>
</evidence>
<evidence type="ECO:0008006" key="12">
    <source>
        <dbReference type="Google" id="ProtNLM"/>
    </source>
</evidence>
<evidence type="ECO:0000313" key="10">
    <source>
        <dbReference type="EMBL" id="CAI6092090.1"/>
    </source>
</evidence>
<evidence type="ECO:0000256" key="3">
    <source>
        <dbReference type="ARBA" id="ARBA00022692"/>
    </source>
</evidence>
<dbReference type="Gene3D" id="1.20.5.340">
    <property type="match status" value="1"/>
</dbReference>
<dbReference type="Proteomes" id="UP001160390">
    <property type="component" value="Unassembled WGS sequence"/>
</dbReference>
<evidence type="ECO:0000256" key="4">
    <source>
        <dbReference type="ARBA" id="ARBA00022989"/>
    </source>
</evidence>
<keyword evidence="6" id="KW-0496">Mitochondrion</keyword>
<dbReference type="GO" id="GO:0005739">
    <property type="term" value="C:mitochondrion"/>
    <property type="evidence" value="ECO:0007669"/>
    <property type="project" value="UniProtKB-SubCell"/>
</dbReference>
<feature type="compositionally biased region" description="Gly residues" evidence="8">
    <location>
        <begin position="93"/>
        <end position="112"/>
    </location>
</feature>
<accession>A0AA35M8I4</accession>
<sequence>MCLAPAATGRCRELEWKSSFAPRHGKAIEPGAGGEAAAEALLPTTMGEQQAVQSKSIVKMEGLGQGATSGEGEAEIGEGASGEEEVHVSSSAGGSGDGQTSSGGGEQTGAGGSERMSRGPLEAVLKFEELEKTAKQPPAMSPPRYVHHFDTFSLVKQLHEGGYTQPQAIESMKGIRKLLAQNLSVAQESLVSKSDVENESYLFNAACSELGQEIKNNRRLQDEQVRQQRTHLQHEVDILQQSLNQEVSTLNDNIRGMFNDRKMAVRAEQTTAEGAIQQINYKISTSLVSDMKSEIEGVRWILIRRSATGIFFMAMLTLLSIRYATYLHSETQKEKQRRKKEEKDRRDRGLTDSSPAADAAAILSAN</sequence>
<dbReference type="InterPro" id="IPR024461">
    <property type="entry name" value="CCDC90-like"/>
</dbReference>
<feature type="compositionally biased region" description="Basic and acidic residues" evidence="8">
    <location>
        <begin position="330"/>
        <end position="350"/>
    </location>
</feature>
<keyword evidence="11" id="KW-1185">Reference proteome</keyword>
<keyword evidence="7 9" id="KW-0472">Membrane</keyword>
<reference evidence="10" key="1">
    <citation type="submission" date="2023-01" db="EMBL/GenBank/DDBJ databases">
        <authorList>
            <person name="Piombo E."/>
        </authorList>
    </citation>
    <scope>NUCLEOTIDE SEQUENCE</scope>
</reference>
<feature type="transmembrane region" description="Helical" evidence="9">
    <location>
        <begin position="309"/>
        <end position="329"/>
    </location>
</feature>
<gene>
    <name evidence="10" type="ORF">CCHLO57077_00006259</name>
</gene>
<dbReference type="PANTHER" id="PTHR14360">
    <property type="entry name" value="PROTEIN FMP32, MITOCHONDRIAL"/>
    <property type="match status" value="1"/>
</dbReference>
<feature type="region of interest" description="Disordered" evidence="8">
    <location>
        <begin position="63"/>
        <end position="118"/>
    </location>
</feature>
<evidence type="ECO:0000256" key="7">
    <source>
        <dbReference type="ARBA" id="ARBA00023136"/>
    </source>
</evidence>
<dbReference type="Pfam" id="PF07798">
    <property type="entry name" value="CCDC90-like"/>
    <property type="match status" value="1"/>
</dbReference>
<protein>
    <recommendedName>
        <fullName evidence="12">MOZ protein represents a chromatin-associated acetyltransferase</fullName>
    </recommendedName>
</protein>
<keyword evidence="4 9" id="KW-1133">Transmembrane helix</keyword>
<dbReference type="EMBL" id="CABFNP030001195">
    <property type="protein sequence ID" value="CAI6092090.1"/>
    <property type="molecule type" value="Genomic_DNA"/>
</dbReference>
<evidence type="ECO:0000256" key="8">
    <source>
        <dbReference type="SAM" id="MobiDB-lite"/>
    </source>
</evidence>
<keyword evidence="5" id="KW-0175">Coiled coil</keyword>
<dbReference type="AlphaFoldDB" id="A0AA35M8I4"/>
<evidence type="ECO:0000256" key="5">
    <source>
        <dbReference type="ARBA" id="ARBA00023054"/>
    </source>
</evidence>
<keyword evidence="3 9" id="KW-0812">Transmembrane</keyword>
<evidence type="ECO:0000256" key="1">
    <source>
        <dbReference type="ARBA" id="ARBA00004173"/>
    </source>
</evidence>
<evidence type="ECO:0000256" key="6">
    <source>
        <dbReference type="ARBA" id="ARBA00023128"/>
    </source>
</evidence>
<dbReference type="GO" id="GO:0016020">
    <property type="term" value="C:membrane"/>
    <property type="evidence" value="ECO:0007669"/>
    <property type="project" value="UniProtKB-SubCell"/>
</dbReference>
<evidence type="ECO:0000313" key="11">
    <source>
        <dbReference type="Proteomes" id="UP001160390"/>
    </source>
</evidence>
<dbReference type="PANTHER" id="PTHR14360:SF12">
    <property type="entry name" value="MOZ PROTEIN REPRESENTS A CHROMATIN-ASSOCIATED ACETYLTRANSFERASE"/>
    <property type="match status" value="1"/>
</dbReference>
<feature type="region of interest" description="Disordered" evidence="8">
    <location>
        <begin position="330"/>
        <end position="357"/>
    </location>
</feature>
<comment type="subcellular location">
    <subcellularLocation>
        <location evidence="2">Membrane</location>
    </subcellularLocation>
    <subcellularLocation>
        <location evidence="1">Mitochondrion</location>
    </subcellularLocation>
</comment>
<organism evidence="10 11">
    <name type="scientific">Clonostachys chloroleuca</name>
    <dbReference type="NCBI Taxonomy" id="1926264"/>
    <lineage>
        <taxon>Eukaryota</taxon>
        <taxon>Fungi</taxon>
        <taxon>Dikarya</taxon>
        <taxon>Ascomycota</taxon>
        <taxon>Pezizomycotina</taxon>
        <taxon>Sordariomycetes</taxon>
        <taxon>Hypocreomycetidae</taxon>
        <taxon>Hypocreales</taxon>
        <taxon>Bionectriaceae</taxon>
        <taxon>Clonostachys</taxon>
    </lineage>
</organism>
<evidence type="ECO:0000256" key="9">
    <source>
        <dbReference type="SAM" id="Phobius"/>
    </source>
</evidence>
<proteinExistence type="predicted"/>
<comment type="caution">
    <text evidence="10">The sequence shown here is derived from an EMBL/GenBank/DDBJ whole genome shotgun (WGS) entry which is preliminary data.</text>
</comment>
<name>A0AA35M8I4_9HYPO</name>